<evidence type="ECO:0000313" key="2">
    <source>
        <dbReference type="Proteomes" id="UP000001542"/>
    </source>
</evidence>
<dbReference type="OrthoDB" id="10550352at2759"/>
<proteinExistence type="predicted"/>
<accession>A2FYI0</accession>
<reference evidence="1" key="1">
    <citation type="submission" date="2006-10" db="EMBL/GenBank/DDBJ databases">
        <authorList>
            <person name="Amadeo P."/>
            <person name="Zhao Q."/>
            <person name="Wortman J."/>
            <person name="Fraser-Liggett C."/>
            <person name="Carlton J."/>
        </authorList>
    </citation>
    <scope>NUCLEOTIDE SEQUENCE</scope>
    <source>
        <strain evidence="1">G3</strain>
    </source>
</reference>
<dbReference type="EMBL" id="DS114143">
    <property type="protein sequence ID" value="EAX90039.1"/>
    <property type="molecule type" value="Genomic_DNA"/>
</dbReference>
<protein>
    <submittedName>
        <fullName evidence="1">Uncharacterized protein</fullName>
    </submittedName>
</protein>
<dbReference type="AlphaFoldDB" id="A2FYI0"/>
<dbReference type="VEuPathDB" id="TrichDB:TVAG_294200"/>
<name>A2FYI0_TRIV3</name>
<dbReference type="KEGG" id="tva:4747717"/>
<sequence>MSDFHHKFEEFQEKYTEERGTIVAINSVNLKSQTDLRDQYTKLILAQYLLNRINLLSILKVEQPMEDMVFLLKDLVPISIGNTLKLFSKTVHKDRFSYLIHMLINNPEVFAQIIYFFQVLDIISPNDKTFFLFSTFPAIYSSFSTLKLQDLAISLINNLFLIHRTLHGRNFSMKFKFLSDICFSYFLSTNPGQFFGVLLKPIIREFKEIIAKDQYEYTLIDERLSRRPYWTNCLIFAIKLISRMVQCISLLPDPAITFLQKLSGDTFSNIFIFESTFCNFLENPIFCTEASILHDVCQIIRCSYPQNLFPSPIFKDITDSSLLEQVNLDIFFNAVKQFEVSKINDSLSNSIDQCDPYFVVSPRDLHVMYAMTKTFLVHVENKDDVKSLNDHFLTLSDVTTPNDHNSVLLIKIWSSGDERNELKLRPTKNFDDIIDGLAFLNAKEINFNSGKDLAEQALLYSQKCLSLSQISRFTTYVKFLGENELNNAYESVRSNVSDLSALSDSLFSAIYFVSTERKKIEEETKKFTKNFVLMKFLPLIESLHYVDFNFSVQDVFEAKEIIPRIFKAIEQHITPMNFSPHIKMNISRSLFGSYFNSIDRLLNFQEKAVKNVDATFQKFITENGKLCDELSVTHKALFDRSVKIFNAIKNTNDPTINMDIVLDGMHLVKNLQPKIVALALAKTNNPNIIGFHNFMRSYMLENKMIMDVMFDSQEAKHIQLFHNSALSIRQ</sequence>
<dbReference type="RefSeq" id="XP_001302969.1">
    <property type="nucleotide sequence ID" value="XM_001302968.1"/>
</dbReference>
<organism evidence="1 2">
    <name type="scientific">Trichomonas vaginalis (strain ATCC PRA-98 / G3)</name>
    <dbReference type="NCBI Taxonomy" id="412133"/>
    <lineage>
        <taxon>Eukaryota</taxon>
        <taxon>Metamonada</taxon>
        <taxon>Parabasalia</taxon>
        <taxon>Trichomonadida</taxon>
        <taxon>Trichomonadidae</taxon>
        <taxon>Trichomonas</taxon>
    </lineage>
</organism>
<dbReference type="VEuPathDB" id="TrichDB:TVAGG3_0233950"/>
<keyword evidence="2" id="KW-1185">Reference proteome</keyword>
<dbReference type="Proteomes" id="UP000001542">
    <property type="component" value="Unassembled WGS sequence"/>
</dbReference>
<evidence type="ECO:0000313" key="1">
    <source>
        <dbReference type="EMBL" id="EAX90039.1"/>
    </source>
</evidence>
<reference evidence="1" key="2">
    <citation type="journal article" date="2007" name="Science">
        <title>Draft genome sequence of the sexually transmitted pathogen Trichomonas vaginalis.</title>
        <authorList>
            <person name="Carlton J.M."/>
            <person name="Hirt R.P."/>
            <person name="Silva J.C."/>
            <person name="Delcher A.L."/>
            <person name="Schatz M."/>
            <person name="Zhao Q."/>
            <person name="Wortman J.R."/>
            <person name="Bidwell S.L."/>
            <person name="Alsmark U.C.M."/>
            <person name="Besteiro S."/>
            <person name="Sicheritz-Ponten T."/>
            <person name="Noel C.J."/>
            <person name="Dacks J.B."/>
            <person name="Foster P.G."/>
            <person name="Simillion C."/>
            <person name="Van de Peer Y."/>
            <person name="Miranda-Saavedra D."/>
            <person name="Barton G.J."/>
            <person name="Westrop G.D."/>
            <person name="Mueller S."/>
            <person name="Dessi D."/>
            <person name="Fiori P.L."/>
            <person name="Ren Q."/>
            <person name="Paulsen I."/>
            <person name="Zhang H."/>
            <person name="Bastida-Corcuera F.D."/>
            <person name="Simoes-Barbosa A."/>
            <person name="Brown M.T."/>
            <person name="Hayes R.D."/>
            <person name="Mukherjee M."/>
            <person name="Okumura C.Y."/>
            <person name="Schneider R."/>
            <person name="Smith A.J."/>
            <person name="Vanacova S."/>
            <person name="Villalvazo M."/>
            <person name="Haas B.J."/>
            <person name="Pertea M."/>
            <person name="Feldblyum T.V."/>
            <person name="Utterback T.R."/>
            <person name="Shu C.L."/>
            <person name="Osoegawa K."/>
            <person name="de Jong P.J."/>
            <person name="Hrdy I."/>
            <person name="Horvathova L."/>
            <person name="Zubacova Z."/>
            <person name="Dolezal P."/>
            <person name="Malik S.B."/>
            <person name="Logsdon J.M. Jr."/>
            <person name="Henze K."/>
            <person name="Gupta A."/>
            <person name="Wang C.C."/>
            <person name="Dunne R.L."/>
            <person name="Upcroft J.A."/>
            <person name="Upcroft P."/>
            <person name="White O."/>
            <person name="Salzberg S.L."/>
            <person name="Tang P."/>
            <person name="Chiu C.-H."/>
            <person name="Lee Y.-S."/>
            <person name="Embley T.M."/>
            <person name="Coombs G.H."/>
            <person name="Mottram J.C."/>
            <person name="Tachezy J."/>
            <person name="Fraser-Liggett C.M."/>
            <person name="Johnson P.J."/>
        </authorList>
    </citation>
    <scope>NUCLEOTIDE SEQUENCE [LARGE SCALE GENOMIC DNA]</scope>
    <source>
        <strain evidence="1">G3</strain>
    </source>
</reference>
<dbReference type="InParanoid" id="A2FYI0"/>
<gene>
    <name evidence="1" type="ORF">TVAG_294200</name>
</gene>